<keyword evidence="4" id="KW-1185">Reference proteome</keyword>
<organism evidence="3 4">
    <name type="scientific">Caenorhabditis briggsae</name>
    <dbReference type="NCBI Taxonomy" id="6238"/>
    <lineage>
        <taxon>Eukaryota</taxon>
        <taxon>Metazoa</taxon>
        <taxon>Ecdysozoa</taxon>
        <taxon>Nematoda</taxon>
        <taxon>Chromadorea</taxon>
        <taxon>Rhabditida</taxon>
        <taxon>Rhabditina</taxon>
        <taxon>Rhabditomorpha</taxon>
        <taxon>Rhabditoidea</taxon>
        <taxon>Rhabditidae</taxon>
        <taxon>Peloderinae</taxon>
        <taxon>Caenorhabditis</taxon>
    </lineage>
</organism>
<feature type="compositionally biased region" description="Acidic residues" evidence="1">
    <location>
        <begin position="279"/>
        <end position="307"/>
    </location>
</feature>
<dbReference type="STRING" id="6238.A8XP49"/>
<dbReference type="AlphaFoldDB" id="A8XP49"/>
<feature type="domain" description="Integrase catalytic" evidence="2">
    <location>
        <begin position="75"/>
        <end position="169"/>
    </location>
</feature>
<dbReference type="CTD" id="8589157"/>
<feature type="region of interest" description="Disordered" evidence="1">
    <location>
        <begin position="1"/>
        <end position="47"/>
    </location>
</feature>
<feature type="region of interest" description="Disordered" evidence="1">
    <location>
        <begin position="461"/>
        <end position="501"/>
    </location>
</feature>
<dbReference type="KEGG" id="cbr:CBG_16472"/>
<protein>
    <submittedName>
        <fullName evidence="3">Protein CBG16472</fullName>
    </submittedName>
</protein>
<reference evidence="3 4" key="2">
    <citation type="journal article" date="2011" name="PLoS Genet.">
        <title>Caenorhabditis briggsae recombinant inbred line genotypes reveal inter-strain incompatibility and the evolution of recombination.</title>
        <authorList>
            <person name="Ross J.A."/>
            <person name="Koboldt D.C."/>
            <person name="Staisch J.E."/>
            <person name="Chamberlin H.M."/>
            <person name="Gupta B.P."/>
            <person name="Miller R.D."/>
            <person name="Baird S.E."/>
            <person name="Haag E.S."/>
        </authorList>
    </citation>
    <scope>NUCLEOTIDE SEQUENCE [LARGE SCALE GENOMIC DNA]</scope>
    <source>
        <strain evidence="3 4">AF16</strain>
    </source>
</reference>
<evidence type="ECO:0000313" key="3">
    <source>
        <dbReference type="EMBL" id="CAP34425.2"/>
    </source>
</evidence>
<dbReference type="GO" id="GO:0003676">
    <property type="term" value="F:nucleic acid binding"/>
    <property type="evidence" value="ECO:0007669"/>
    <property type="project" value="InterPro"/>
</dbReference>
<dbReference type="eggNOG" id="KOG0017">
    <property type="taxonomic scope" value="Eukaryota"/>
</dbReference>
<dbReference type="PANTHER" id="PTHR37984:SF15">
    <property type="entry name" value="INTEGRASE CATALYTIC DOMAIN-CONTAINING PROTEIN"/>
    <property type="match status" value="1"/>
</dbReference>
<gene>
    <name evidence="3" type="ORF">CBG16472</name>
    <name evidence="3" type="ORF">CBG_16472</name>
</gene>
<accession>A8XP49</accession>
<dbReference type="GO" id="GO:0015074">
    <property type="term" value="P:DNA integration"/>
    <property type="evidence" value="ECO:0007669"/>
    <property type="project" value="InterPro"/>
</dbReference>
<evidence type="ECO:0000259" key="2">
    <source>
        <dbReference type="PROSITE" id="PS50994"/>
    </source>
</evidence>
<feature type="compositionally biased region" description="Basic and acidic residues" evidence="1">
    <location>
        <begin position="311"/>
        <end position="323"/>
    </location>
</feature>
<dbReference type="InParanoid" id="A8XP49"/>
<name>A8XP49_CAEBR</name>
<sequence>MRSVYNQMHKGLHFQTRAKVDESEEDSDDEQDDEEEEHTVSNVEAESSKRNLNAEDLILPFNCCHDYKKWTVNLHRVLLTDNGSNFKSTLFESVLQLLEVKHSLTAPYHKSANGTIERVHRTIEESLSSFVNSKQTDWDQKLPFIIFSINSSHHAVTKVSPHRALFGRELTTPEDIQLGPKPKDCIGSSYLDLEDFEECLKRHLQDLHIIIQGRIKDQIGRNKERHMKTHRVKERKVQLGSKIFNGPFEVLKVDRYNVEYADGEKRKIANTDDVRLEGSGEEEISEGEDDEETQEVPEESEEDEDDGSSGTDRRSSKRIDGIKRKGRKRHENGSNNNGKRGGFQNRKTKSRNDETDSSNNLRRSERIKNKRFSRFKSLSMFKVMYCTVSSSCSSQLDLAHDSKTSQDHHCMDHPTDYDKMSNANVNDERKFQNDKLEYQNAECLNEYDVKIWSMARRTVRRSRSRRSTLRSDGMLPEGPPLYARSSGGQAVSRCEEEEREM</sequence>
<feature type="region of interest" description="Disordered" evidence="1">
    <location>
        <begin position="271"/>
        <end position="365"/>
    </location>
</feature>
<proteinExistence type="predicted"/>
<dbReference type="InterPro" id="IPR050951">
    <property type="entry name" value="Retrovirus_Pol_polyprotein"/>
</dbReference>
<dbReference type="InterPro" id="IPR001584">
    <property type="entry name" value="Integrase_cat-core"/>
</dbReference>
<dbReference type="InterPro" id="IPR012337">
    <property type="entry name" value="RNaseH-like_sf"/>
</dbReference>
<evidence type="ECO:0000256" key="1">
    <source>
        <dbReference type="SAM" id="MobiDB-lite"/>
    </source>
</evidence>
<dbReference type="Proteomes" id="UP000008549">
    <property type="component" value="Unassembled WGS sequence"/>
</dbReference>
<evidence type="ECO:0000313" key="4">
    <source>
        <dbReference type="Proteomes" id="UP000008549"/>
    </source>
</evidence>
<dbReference type="InterPro" id="IPR036397">
    <property type="entry name" value="RNaseH_sf"/>
</dbReference>
<dbReference type="PANTHER" id="PTHR37984">
    <property type="entry name" value="PROTEIN CBG26694"/>
    <property type="match status" value="1"/>
</dbReference>
<dbReference type="Gene3D" id="3.30.420.10">
    <property type="entry name" value="Ribonuclease H-like superfamily/Ribonuclease H"/>
    <property type="match status" value="1"/>
</dbReference>
<dbReference type="HOGENOM" id="CLU_544274_0_0_1"/>
<dbReference type="RefSeq" id="XP_045095973.1">
    <property type="nucleotide sequence ID" value="XM_045236208.1"/>
</dbReference>
<dbReference type="EMBL" id="HE601081">
    <property type="protein sequence ID" value="CAP34425.2"/>
    <property type="molecule type" value="Genomic_DNA"/>
</dbReference>
<dbReference type="PROSITE" id="PS50994">
    <property type="entry name" value="INTEGRASE"/>
    <property type="match status" value="1"/>
</dbReference>
<reference evidence="3 4" key="1">
    <citation type="journal article" date="2003" name="PLoS Biol.">
        <title>The genome sequence of Caenorhabditis briggsae: a platform for comparative genomics.</title>
        <authorList>
            <person name="Stein L.D."/>
            <person name="Bao Z."/>
            <person name="Blasiar D."/>
            <person name="Blumenthal T."/>
            <person name="Brent M.R."/>
            <person name="Chen N."/>
            <person name="Chinwalla A."/>
            <person name="Clarke L."/>
            <person name="Clee C."/>
            <person name="Coghlan A."/>
            <person name="Coulson A."/>
            <person name="D'Eustachio P."/>
            <person name="Fitch D.H."/>
            <person name="Fulton L.A."/>
            <person name="Fulton R.E."/>
            <person name="Griffiths-Jones S."/>
            <person name="Harris T.W."/>
            <person name="Hillier L.W."/>
            <person name="Kamath R."/>
            <person name="Kuwabara P.E."/>
            <person name="Mardis E.R."/>
            <person name="Marra M.A."/>
            <person name="Miner T.L."/>
            <person name="Minx P."/>
            <person name="Mullikin J.C."/>
            <person name="Plumb R.W."/>
            <person name="Rogers J."/>
            <person name="Schein J.E."/>
            <person name="Sohrmann M."/>
            <person name="Spieth J."/>
            <person name="Stajich J.E."/>
            <person name="Wei C."/>
            <person name="Willey D."/>
            <person name="Wilson R.K."/>
            <person name="Durbin R."/>
            <person name="Waterston R.H."/>
        </authorList>
    </citation>
    <scope>NUCLEOTIDE SEQUENCE [LARGE SCALE GENOMIC DNA]</scope>
    <source>
        <strain evidence="3 4">AF16</strain>
    </source>
</reference>
<feature type="compositionally biased region" description="Acidic residues" evidence="1">
    <location>
        <begin position="22"/>
        <end position="37"/>
    </location>
</feature>
<dbReference type="GeneID" id="8589157"/>
<dbReference type="SUPFAM" id="SSF53098">
    <property type="entry name" value="Ribonuclease H-like"/>
    <property type="match status" value="1"/>
</dbReference>